<organism evidence="1">
    <name type="scientific">Rhizophora mucronata</name>
    <name type="common">Asiatic mangrove</name>
    <dbReference type="NCBI Taxonomy" id="61149"/>
    <lineage>
        <taxon>Eukaryota</taxon>
        <taxon>Viridiplantae</taxon>
        <taxon>Streptophyta</taxon>
        <taxon>Embryophyta</taxon>
        <taxon>Tracheophyta</taxon>
        <taxon>Spermatophyta</taxon>
        <taxon>Magnoliopsida</taxon>
        <taxon>eudicotyledons</taxon>
        <taxon>Gunneridae</taxon>
        <taxon>Pentapetalae</taxon>
        <taxon>rosids</taxon>
        <taxon>fabids</taxon>
        <taxon>Malpighiales</taxon>
        <taxon>Rhizophoraceae</taxon>
        <taxon>Rhizophora</taxon>
    </lineage>
</organism>
<name>A0A2P2PL76_RHIMU</name>
<proteinExistence type="predicted"/>
<accession>A0A2P2PL76</accession>
<evidence type="ECO:0000313" key="1">
    <source>
        <dbReference type="EMBL" id="MBX55514.1"/>
    </source>
</evidence>
<reference evidence="1" key="1">
    <citation type="submission" date="2018-02" db="EMBL/GenBank/DDBJ databases">
        <title>Rhizophora mucronata_Transcriptome.</title>
        <authorList>
            <person name="Meera S.P."/>
            <person name="Sreeshan A."/>
            <person name="Augustine A."/>
        </authorList>
    </citation>
    <scope>NUCLEOTIDE SEQUENCE</scope>
    <source>
        <tissue evidence="1">Leaf</tissue>
    </source>
</reference>
<dbReference type="EMBL" id="GGEC01075030">
    <property type="protein sequence ID" value="MBX55514.1"/>
    <property type="molecule type" value="Transcribed_RNA"/>
</dbReference>
<protein>
    <submittedName>
        <fullName evidence="1">Uncharacterized protein</fullName>
    </submittedName>
</protein>
<dbReference type="AlphaFoldDB" id="A0A2P2PL76"/>
<sequence>MPKIFSSQKVVYQLNTSLEIFFTLTNIREIWKGNLVTVIHVPMPILWQDLYSQQ</sequence>